<evidence type="ECO:0000256" key="3">
    <source>
        <dbReference type="ARBA" id="ARBA00022449"/>
    </source>
</evidence>
<feature type="domain" description="Cation/H+ exchanger transmembrane" evidence="10">
    <location>
        <begin position="21"/>
        <end position="388"/>
    </location>
</feature>
<evidence type="ECO:0000313" key="12">
    <source>
        <dbReference type="Proteomes" id="UP000281708"/>
    </source>
</evidence>
<evidence type="ECO:0000256" key="5">
    <source>
        <dbReference type="ARBA" id="ARBA00022692"/>
    </source>
</evidence>
<feature type="transmembrane region" description="Helical" evidence="9">
    <location>
        <begin position="190"/>
        <end position="209"/>
    </location>
</feature>
<name>A0A3L8NYM3_9ACTN</name>
<dbReference type="PANTHER" id="PTHR32507:SF0">
    <property type="entry name" value="NA(+)_H(+) ANTIPORTER 2-RELATED"/>
    <property type="match status" value="1"/>
</dbReference>
<dbReference type="InterPro" id="IPR038770">
    <property type="entry name" value="Na+/solute_symporter_sf"/>
</dbReference>
<comment type="caution">
    <text evidence="11">The sequence shown here is derived from an EMBL/GenBank/DDBJ whole genome shotgun (WGS) entry which is preliminary data.</text>
</comment>
<feature type="transmembrane region" description="Helical" evidence="9">
    <location>
        <begin position="336"/>
        <end position="356"/>
    </location>
</feature>
<proteinExistence type="predicted"/>
<keyword evidence="5 9" id="KW-0812">Transmembrane</keyword>
<keyword evidence="7" id="KW-0406">Ion transport</keyword>
<feature type="transmembrane region" description="Helical" evidence="9">
    <location>
        <begin position="60"/>
        <end position="80"/>
    </location>
</feature>
<accession>A0A3L8NYM3</accession>
<organism evidence="11 12">
    <name type="scientific">Nocardioides mangrovicus</name>
    <dbReference type="NCBI Taxonomy" id="2478913"/>
    <lineage>
        <taxon>Bacteria</taxon>
        <taxon>Bacillati</taxon>
        <taxon>Actinomycetota</taxon>
        <taxon>Actinomycetes</taxon>
        <taxon>Propionibacteriales</taxon>
        <taxon>Nocardioidaceae</taxon>
        <taxon>Nocardioides</taxon>
    </lineage>
</organism>
<sequence>MDDLVPFGLSLALVALAGLVAVWSKPLSEWLRVPAPALFLVVAALASDLFPRLGTVSIEHVQRIVTVMLVLLLFDGGLHIGRRRFATAAGPVLLVGVLGTVVTAAGIAVVAHTLLGLDWRAGLLLGVALSPTDPAVVFSVLGRREVQGRTGTLLEGESGANDPVGIAAMAAVLGASGGGLHAVWVGVGEFALQMAVGSVVGLAGGWLLAVAMRRVPLPSAALYPLQTLLGSGVVFGVATVLHGSGFLAVFVAGIYLGDLGAPYKLEIERFHSSLASLAEIVAFTLLGLTVSVHFLFTSGAWLEGLVLGVVLALVLRPVLVGLLLVPVRLRAGERVFVLWSGLKGAVPILLGTYILTSGEPHAGELYEVVVMVVAFSVIVQGGLVPFVAARARVPMRTVEPEAMAVPAQP</sequence>
<keyword evidence="4" id="KW-1003">Cell membrane</keyword>
<feature type="transmembrane region" description="Helical" evidence="9">
    <location>
        <begin position="35"/>
        <end position="54"/>
    </location>
</feature>
<protein>
    <submittedName>
        <fullName evidence="11">Sodium:proton exchanger</fullName>
    </submittedName>
</protein>
<feature type="transmembrane region" description="Helical" evidence="9">
    <location>
        <begin position="277"/>
        <end position="296"/>
    </location>
</feature>
<dbReference type="OrthoDB" id="9810759at2"/>
<keyword evidence="6 9" id="KW-1133">Transmembrane helix</keyword>
<evidence type="ECO:0000259" key="10">
    <source>
        <dbReference type="Pfam" id="PF00999"/>
    </source>
</evidence>
<dbReference type="GO" id="GO:1902600">
    <property type="term" value="P:proton transmembrane transport"/>
    <property type="evidence" value="ECO:0007669"/>
    <property type="project" value="InterPro"/>
</dbReference>
<dbReference type="Proteomes" id="UP000281708">
    <property type="component" value="Unassembled WGS sequence"/>
</dbReference>
<dbReference type="GO" id="GO:0005886">
    <property type="term" value="C:plasma membrane"/>
    <property type="evidence" value="ECO:0007669"/>
    <property type="project" value="UniProtKB-SubCell"/>
</dbReference>
<dbReference type="Pfam" id="PF00999">
    <property type="entry name" value="Na_H_Exchanger"/>
    <property type="match status" value="1"/>
</dbReference>
<evidence type="ECO:0000313" key="11">
    <source>
        <dbReference type="EMBL" id="RLV48265.1"/>
    </source>
</evidence>
<dbReference type="GO" id="GO:0015297">
    <property type="term" value="F:antiporter activity"/>
    <property type="evidence" value="ECO:0007669"/>
    <property type="project" value="UniProtKB-KW"/>
</dbReference>
<feature type="transmembrane region" description="Helical" evidence="9">
    <location>
        <begin position="302"/>
        <end position="324"/>
    </location>
</feature>
<keyword evidence="3" id="KW-0050">Antiport</keyword>
<dbReference type="AlphaFoldDB" id="A0A3L8NYM3"/>
<keyword evidence="8 9" id="KW-0472">Membrane</keyword>
<feature type="transmembrane region" description="Helical" evidence="9">
    <location>
        <begin position="92"/>
        <end position="115"/>
    </location>
</feature>
<comment type="subcellular location">
    <subcellularLocation>
        <location evidence="1">Cell membrane</location>
        <topology evidence="1">Multi-pass membrane protein</topology>
    </subcellularLocation>
</comment>
<dbReference type="EMBL" id="RDBE01000010">
    <property type="protein sequence ID" value="RLV48265.1"/>
    <property type="molecule type" value="Genomic_DNA"/>
</dbReference>
<evidence type="ECO:0000256" key="7">
    <source>
        <dbReference type="ARBA" id="ARBA00023065"/>
    </source>
</evidence>
<feature type="transmembrane region" description="Helical" evidence="9">
    <location>
        <begin position="368"/>
        <end position="388"/>
    </location>
</feature>
<feature type="transmembrane region" description="Helical" evidence="9">
    <location>
        <begin position="6"/>
        <end position="23"/>
    </location>
</feature>
<dbReference type="RefSeq" id="WP_121807769.1">
    <property type="nucleotide sequence ID" value="NZ_RDBE01000010.1"/>
</dbReference>
<feature type="transmembrane region" description="Helical" evidence="9">
    <location>
        <begin position="163"/>
        <end position="184"/>
    </location>
</feature>
<evidence type="ECO:0000256" key="8">
    <source>
        <dbReference type="ARBA" id="ARBA00023136"/>
    </source>
</evidence>
<keyword evidence="2" id="KW-0813">Transport</keyword>
<evidence type="ECO:0000256" key="1">
    <source>
        <dbReference type="ARBA" id="ARBA00004651"/>
    </source>
</evidence>
<dbReference type="Gene3D" id="1.20.1530.20">
    <property type="match status" value="1"/>
</dbReference>
<evidence type="ECO:0000256" key="2">
    <source>
        <dbReference type="ARBA" id="ARBA00022448"/>
    </source>
</evidence>
<keyword evidence="12" id="KW-1185">Reference proteome</keyword>
<reference evidence="11 12" key="1">
    <citation type="submission" date="2018-10" db="EMBL/GenBank/DDBJ databases">
        <title>Marmoricola sp. 4Q3S-7 whole genome shotgun sequence.</title>
        <authorList>
            <person name="Li F."/>
        </authorList>
    </citation>
    <scope>NUCLEOTIDE SEQUENCE [LARGE SCALE GENOMIC DNA]</scope>
    <source>
        <strain evidence="11 12">4Q3S-7</strain>
    </source>
</reference>
<dbReference type="InterPro" id="IPR006153">
    <property type="entry name" value="Cation/H_exchanger_TM"/>
</dbReference>
<evidence type="ECO:0000256" key="4">
    <source>
        <dbReference type="ARBA" id="ARBA00022475"/>
    </source>
</evidence>
<dbReference type="PANTHER" id="PTHR32507">
    <property type="entry name" value="NA(+)/H(+) ANTIPORTER 1"/>
    <property type="match status" value="1"/>
</dbReference>
<evidence type="ECO:0000256" key="9">
    <source>
        <dbReference type="SAM" id="Phobius"/>
    </source>
</evidence>
<evidence type="ECO:0000256" key="6">
    <source>
        <dbReference type="ARBA" id="ARBA00022989"/>
    </source>
</evidence>
<gene>
    <name evidence="11" type="ORF">D9V37_19650</name>
</gene>